<comment type="caution">
    <text evidence="3">The sequence shown here is derived from an EMBL/GenBank/DDBJ whole genome shotgun (WGS) entry which is preliminary data.</text>
</comment>
<dbReference type="EMBL" id="LDEV01001029">
    <property type="protein sequence ID" value="KLJ12309.1"/>
    <property type="molecule type" value="Genomic_DNA"/>
</dbReference>
<dbReference type="GO" id="GO:0003677">
    <property type="term" value="F:DNA binding"/>
    <property type="evidence" value="ECO:0007669"/>
    <property type="project" value="InterPro"/>
</dbReference>
<evidence type="ECO:0000313" key="3">
    <source>
        <dbReference type="EMBL" id="KLJ12309.1"/>
    </source>
</evidence>
<dbReference type="AlphaFoldDB" id="A0A0H1BLC7"/>
<reference evidence="4" key="1">
    <citation type="journal article" date="2015" name="PLoS Genet.">
        <title>The dynamic genome and transcriptome of the human fungal pathogen Blastomyces and close relative Emmonsia.</title>
        <authorList>
            <person name="Munoz J.F."/>
            <person name="Gauthier G.M."/>
            <person name="Desjardins C.A."/>
            <person name="Gallo J.E."/>
            <person name="Holder J."/>
            <person name="Sullivan T.D."/>
            <person name="Marty A.J."/>
            <person name="Carmen J.C."/>
            <person name="Chen Z."/>
            <person name="Ding L."/>
            <person name="Gujja S."/>
            <person name="Magrini V."/>
            <person name="Misas E."/>
            <person name="Mitreva M."/>
            <person name="Priest M."/>
            <person name="Saif S."/>
            <person name="Whiston E.A."/>
            <person name="Young S."/>
            <person name="Zeng Q."/>
            <person name="Goldman W.E."/>
            <person name="Mardis E.R."/>
            <person name="Taylor J.W."/>
            <person name="McEwen J.G."/>
            <person name="Clay O.K."/>
            <person name="Klein B.S."/>
            <person name="Cuomo C.A."/>
        </authorList>
    </citation>
    <scope>NUCLEOTIDE SEQUENCE [LARGE SCALE GENOMIC DNA]</scope>
    <source>
        <strain evidence="4">UAMH 139</strain>
    </source>
</reference>
<keyword evidence="4" id="KW-1185">Reference proteome</keyword>
<dbReference type="InterPro" id="IPR009072">
    <property type="entry name" value="Histone-fold"/>
</dbReference>
<feature type="signal peptide" evidence="1">
    <location>
        <begin position="1"/>
        <end position="21"/>
    </location>
</feature>
<dbReference type="Pfam" id="PF00125">
    <property type="entry name" value="Histone"/>
    <property type="match status" value="1"/>
</dbReference>
<dbReference type="GO" id="GO:0046982">
    <property type="term" value="F:protein heterodimerization activity"/>
    <property type="evidence" value="ECO:0007669"/>
    <property type="project" value="InterPro"/>
</dbReference>
<name>A0A0H1BLC7_9EURO</name>
<feature type="non-terminal residue" evidence="3">
    <location>
        <position position="81"/>
    </location>
</feature>
<dbReference type="Proteomes" id="UP000053573">
    <property type="component" value="Unassembled WGS sequence"/>
</dbReference>
<gene>
    <name evidence="3" type="ORF">EMPG_12631</name>
</gene>
<evidence type="ECO:0000256" key="1">
    <source>
        <dbReference type="SAM" id="SignalP"/>
    </source>
</evidence>
<evidence type="ECO:0000259" key="2">
    <source>
        <dbReference type="Pfam" id="PF00125"/>
    </source>
</evidence>
<feature type="non-terminal residue" evidence="3">
    <location>
        <position position="1"/>
    </location>
</feature>
<organism evidence="3 4">
    <name type="scientific">Blastomyces silverae</name>
    <dbReference type="NCBI Taxonomy" id="2060906"/>
    <lineage>
        <taxon>Eukaryota</taxon>
        <taxon>Fungi</taxon>
        <taxon>Dikarya</taxon>
        <taxon>Ascomycota</taxon>
        <taxon>Pezizomycotina</taxon>
        <taxon>Eurotiomycetes</taxon>
        <taxon>Eurotiomycetidae</taxon>
        <taxon>Onygenales</taxon>
        <taxon>Ajellomycetaceae</taxon>
        <taxon>Blastomyces</taxon>
    </lineage>
</organism>
<proteinExistence type="predicted"/>
<sequence>KSVNLILLKAAFAHLVCEISGGNHQFQCSALDAIQLTAEFTLTTLFEYGVKAMAHCSCVTLTVRDMCLVLDIAESLRSKFF</sequence>
<feature type="domain" description="Core Histone H2A/H2B/H3" evidence="2">
    <location>
        <begin position="8"/>
        <end position="70"/>
    </location>
</feature>
<dbReference type="OrthoDB" id="4190075at2759"/>
<dbReference type="SUPFAM" id="SSF47113">
    <property type="entry name" value="Histone-fold"/>
    <property type="match status" value="1"/>
</dbReference>
<feature type="chain" id="PRO_5005199417" description="Core Histone H2A/H2B/H3 domain-containing protein" evidence="1">
    <location>
        <begin position="22"/>
        <end position="81"/>
    </location>
</feature>
<dbReference type="Gene3D" id="1.10.20.10">
    <property type="entry name" value="Histone, subunit A"/>
    <property type="match status" value="1"/>
</dbReference>
<protein>
    <recommendedName>
        <fullName evidence="2">Core Histone H2A/H2B/H3 domain-containing protein</fullName>
    </recommendedName>
</protein>
<keyword evidence="1" id="KW-0732">Signal</keyword>
<accession>A0A0H1BLC7</accession>
<evidence type="ECO:0000313" key="4">
    <source>
        <dbReference type="Proteomes" id="UP000053573"/>
    </source>
</evidence>
<dbReference type="InterPro" id="IPR007125">
    <property type="entry name" value="H2A/H2B/H3"/>
</dbReference>